<keyword evidence="1" id="KW-0732">Signal</keyword>
<accession>A0A485K4Q9</accession>
<sequence length="135" mass="14899">MFTFAQLVTTVVLLAATASGQCQLEDTIGANKPLFAMAKAPFSFRFKQDKATYFAVHIASLDIPVGEKCQPVQRPLQSNDPSHYWTSSYFRRPKSASRRQLGCRPCVDLVVGRNPVGKFVTTIASSRVCEWLAGV</sequence>
<dbReference type="Proteomes" id="UP000332933">
    <property type="component" value="Unassembled WGS sequence"/>
</dbReference>
<dbReference type="EMBL" id="CAADRA010000074">
    <property type="protein sequence ID" value="VFT78296.1"/>
    <property type="molecule type" value="Genomic_DNA"/>
</dbReference>
<keyword evidence="4" id="KW-1185">Reference proteome</keyword>
<protein>
    <submittedName>
        <fullName evidence="3">Aste57867_1074 protein</fullName>
    </submittedName>
</protein>
<gene>
    <name evidence="3" type="primary">Aste57867_1074</name>
    <name evidence="2" type="ORF">As57867_001073</name>
    <name evidence="3" type="ORF">ASTE57867_1074</name>
</gene>
<evidence type="ECO:0000313" key="3">
    <source>
        <dbReference type="EMBL" id="VFT78296.1"/>
    </source>
</evidence>
<evidence type="ECO:0000313" key="4">
    <source>
        <dbReference type="Proteomes" id="UP000332933"/>
    </source>
</evidence>
<evidence type="ECO:0000256" key="1">
    <source>
        <dbReference type="SAM" id="SignalP"/>
    </source>
</evidence>
<feature type="signal peptide" evidence="1">
    <location>
        <begin position="1"/>
        <end position="22"/>
    </location>
</feature>
<name>A0A485K4Q9_9STRA</name>
<organism evidence="3 4">
    <name type="scientific">Aphanomyces stellatus</name>
    <dbReference type="NCBI Taxonomy" id="120398"/>
    <lineage>
        <taxon>Eukaryota</taxon>
        <taxon>Sar</taxon>
        <taxon>Stramenopiles</taxon>
        <taxon>Oomycota</taxon>
        <taxon>Saprolegniomycetes</taxon>
        <taxon>Saprolegniales</taxon>
        <taxon>Verrucalvaceae</taxon>
        <taxon>Aphanomyces</taxon>
    </lineage>
</organism>
<reference evidence="3 4" key="1">
    <citation type="submission" date="2019-03" db="EMBL/GenBank/DDBJ databases">
        <authorList>
            <person name="Gaulin E."/>
            <person name="Dumas B."/>
        </authorList>
    </citation>
    <scope>NUCLEOTIDE SEQUENCE [LARGE SCALE GENOMIC DNA]</scope>
    <source>
        <strain evidence="3">CBS 568.67</strain>
    </source>
</reference>
<proteinExistence type="predicted"/>
<dbReference type="AlphaFoldDB" id="A0A485K4Q9"/>
<reference evidence="2" key="2">
    <citation type="submission" date="2019-06" db="EMBL/GenBank/DDBJ databases">
        <title>Genomics analysis of Aphanomyces spp. identifies a new class of oomycete effector associated with host adaptation.</title>
        <authorList>
            <person name="Gaulin E."/>
        </authorList>
    </citation>
    <scope>NUCLEOTIDE SEQUENCE</scope>
    <source>
        <strain evidence="2">CBS 578.67</strain>
    </source>
</reference>
<feature type="chain" id="PRO_5036115868" evidence="1">
    <location>
        <begin position="23"/>
        <end position="135"/>
    </location>
</feature>
<dbReference type="EMBL" id="VJMH01000074">
    <property type="protein sequence ID" value="KAF0719378.1"/>
    <property type="molecule type" value="Genomic_DNA"/>
</dbReference>
<evidence type="ECO:0000313" key="2">
    <source>
        <dbReference type="EMBL" id="KAF0719378.1"/>
    </source>
</evidence>